<feature type="region of interest" description="Disordered" evidence="1">
    <location>
        <begin position="141"/>
        <end position="160"/>
    </location>
</feature>
<sequence length="160" mass="17540">MAAALACALLLTSCSTNEPQASATDDGIKLVTYADMTKDYVDSQADYLLPAAATYPDISTFNLYSDGTFQDGFGEGRAVYIWNCAWASEYLKQEDKSSESALHALEVYASMEKMDPYINDWDDQSMKIPFVAMVESARLGDSSGIQRDTDINCPGGDPRR</sequence>
<keyword evidence="3" id="KW-1185">Reference proteome</keyword>
<comment type="caution">
    <text evidence="2">The sequence shown here is derived from an EMBL/GenBank/DDBJ whole genome shotgun (WGS) entry which is preliminary data.</text>
</comment>
<accession>A0ABS4YVL3</accession>
<proteinExistence type="predicted"/>
<evidence type="ECO:0000313" key="3">
    <source>
        <dbReference type="Proteomes" id="UP000711614"/>
    </source>
</evidence>
<evidence type="ECO:0000256" key="1">
    <source>
        <dbReference type="SAM" id="MobiDB-lite"/>
    </source>
</evidence>
<protein>
    <submittedName>
        <fullName evidence="2">Uncharacterized protein</fullName>
    </submittedName>
</protein>
<dbReference type="EMBL" id="JAGIOI010000001">
    <property type="protein sequence ID" value="MBP2412806.1"/>
    <property type="molecule type" value="Genomic_DNA"/>
</dbReference>
<organism evidence="2 3">
    <name type="scientific">Arthrobacter stackebrandtii</name>
    <dbReference type="NCBI Taxonomy" id="272161"/>
    <lineage>
        <taxon>Bacteria</taxon>
        <taxon>Bacillati</taxon>
        <taxon>Actinomycetota</taxon>
        <taxon>Actinomycetes</taxon>
        <taxon>Micrococcales</taxon>
        <taxon>Micrococcaceae</taxon>
        <taxon>Arthrobacter</taxon>
    </lineage>
</organism>
<dbReference type="Proteomes" id="UP000711614">
    <property type="component" value="Unassembled WGS sequence"/>
</dbReference>
<evidence type="ECO:0000313" key="2">
    <source>
        <dbReference type="EMBL" id="MBP2412806.1"/>
    </source>
</evidence>
<name>A0ABS4YVL3_9MICC</name>
<dbReference type="RefSeq" id="WP_209679329.1">
    <property type="nucleotide sequence ID" value="NZ_JAGIOI010000001.1"/>
</dbReference>
<reference evidence="2 3" key="1">
    <citation type="submission" date="2021-03" db="EMBL/GenBank/DDBJ databases">
        <title>Sequencing the genomes of 1000 actinobacteria strains.</title>
        <authorList>
            <person name="Klenk H.-P."/>
        </authorList>
    </citation>
    <scope>NUCLEOTIDE SEQUENCE [LARGE SCALE GENOMIC DNA]</scope>
    <source>
        <strain evidence="2 3">DSM 16005</strain>
    </source>
</reference>
<gene>
    <name evidence="2" type="ORF">JOF48_001605</name>
</gene>